<dbReference type="GeneID" id="22911571"/>
<evidence type="ECO:0000256" key="1">
    <source>
        <dbReference type="SAM" id="MobiDB-lite"/>
    </source>
</evidence>
<name>A0A023BA88_GRENI</name>
<proteinExistence type="predicted"/>
<dbReference type="VEuPathDB" id="CryptoDB:GNI_040650"/>
<dbReference type="AlphaFoldDB" id="A0A023BA88"/>
<comment type="caution">
    <text evidence="2">The sequence shown here is derived from an EMBL/GenBank/DDBJ whole genome shotgun (WGS) entry which is preliminary data.</text>
</comment>
<dbReference type="EMBL" id="AFNH02000310">
    <property type="protein sequence ID" value="EZG78163.1"/>
    <property type="molecule type" value="Genomic_DNA"/>
</dbReference>
<evidence type="ECO:0000313" key="3">
    <source>
        <dbReference type="Proteomes" id="UP000019763"/>
    </source>
</evidence>
<reference evidence="2" key="1">
    <citation type="submission" date="2013-12" db="EMBL/GenBank/DDBJ databases">
        <authorList>
            <person name="Omoto C.K."/>
            <person name="Sibley D."/>
            <person name="Venepally P."/>
            <person name="Hadjithomas M."/>
            <person name="Karamycheva S."/>
            <person name="Brunk B."/>
            <person name="Roos D."/>
            <person name="Caler E."/>
            <person name="Lorenzi H."/>
        </authorList>
    </citation>
    <scope>NUCLEOTIDE SEQUENCE</scope>
</reference>
<gene>
    <name evidence="2" type="ORF">GNI_040650</name>
</gene>
<accession>A0A023BA88</accession>
<organism evidence="2 3">
    <name type="scientific">Gregarina niphandrodes</name>
    <name type="common">Septate eugregarine</name>
    <dbReference type="NCBI Taxonomy" id="110365"/>
    <lineage>
        <taxon>Eukaryota</taxon>
        <taxon>Sar</taxon>
        <taxon>Alveolata</taxon>
        <taxon>Apicomplexa</taxon>
        <taxon>Conoidasida</taxon>
        <taxon>Gregarinasina</taxon>
        <taxon>Eugregarinorida</taxon>
        <taxon>Gregarinidae</taxon>
        <taxon>Gregarina</taxon>
    </lineage>
</organism>
<dbReference type="Proteomes" id="UP000019763">
    <property type="component" value="Unassembled WGS sequence"/>
</dbReference>
<keyword evidence="3" id="KW-1185">Reference proteome</keyword>
<protein>
    <submittedName>
        <fullName evidence="2">Uncharacterized protein</fullName>
    </submittedName>
</protein>
<dbReference type="RefSeq" id="XP_011129449.1">
    <property type="nucleotide sequence ID" value="XM_011131147.1"/>
</dbReference>
<sequence>MKSIYAAEGVSPGLLTLVLASGLGEGSIQIVDHHPGGIREGLTVDTEVVDIEISNNGKESIETEKTIGVSDLQLLEAPEQPTGRPNACDSRLAECRSGTVLNESLDQIEIMTPNQPYPIVVGDVVSASNAAYETSIPEGMLGTVGMIGKVGMMGPTGTRNTCVSTSTRTPSGPPRGTGTSSGPPGGTGTPSVVTIGPEPFASRTAGFRFNSRDCLTGFVGNREFRILGRIVEGVQSLVRSLPDVREVHVPCVIVLNRTDRSIINLAYDVSNGTFKSTDHNEVVTFSSVTNEDVEQTIISLQDFNCGFLDVAGSLLYRQPVAALL</sequence>
<evidence type="ECO:0000313" key="2">
    <source>
        <dbReference type="EMBL" id="EZG78163.1"/>
    </source>
</evidence>
<feature type="region of interest" description="Disordered" evidence="1">
    <location>
        <begin position="161"/>
        <end position="191"/>
    </location>
</feature>
<feature type="compositionally biased region" description="Low complexity" evidence="1">
    <location>
        <begin position="164"/>
        <end position="182"/>
    </location>
</feature>